<accession>A0A9P0N4W0</accession>
<reference evidence="1" key="1">
    <citation type="submission" date="2022-02" db="EMBL/GenBank/DDBJ databases">
        <authorList>
            <person name="King R."/>
        </authorList>
    </citation>
    <scope>NUCLEOTIDE SEQUENCE</scope>
</reference>
<dbReference type="AlphaFoldDB" id="A0A9P0N4W0"/>
<protein>
    <submittedName>
        <fullName evidence="1">Uncharacterized protein</fullName>
    </submittedName>
</protein>
<sequence length="79" mass="8791">MWHLSHHTLEAWASTAGLIERAIAANKFEKEFLRAQLHFEDMARGVRELGGVRGTAALYSNRVKLQASTLHFSAQGEGI</sequence>
<dbReference type="EMBL" id="LR824533">
    <property type="protein sequence ID" value="CAH1639954.1"/>
    <property type="molecule type" value="Genomic_DNA"/>
</dbReference>
<evidence type="ECO:0000313" key="2">
    <source>
        <dbReference type="Proteomes" id="UP001153321"/>
    </source>
</evidence>
<name>A0A9P0N4W0_SPOLI</name>
<organism evidence="1 2">
    <name type="scientific">Spodoptera littoralis</name>
    <name type="common">Egyptian cotton leafworm</name>
    <dbReference type="NCBI Taxonomy" id="7109"/>
    <lineage>
        <taxon>Eukaryota</taxon>
        <taxon>Metazoa</taxon>
        <taxon>Ecdysozoa</taxon>
        <taxon>Arthropoda</taxon>
        <taxon>Hexapoda</taxon>
        <taxon>Insecta</taxon>
        <taxon>Pterygota</taxon>
        <taxon>Neoptera</taxon>
        <taxon>Endopterygota</taxon>
        <taxon>Lepidoptera</taxon>
        <taxon>Glossata</taxon>
        <taxon>Ditrysia</taxon>
        <taxon>Noctuoidea</taxon>
        <taxon>Noctuidae</taxon>
        <taxon>Amphipyrinae</taxon>
        <taxon>Spodoptera</taxon>
    </lineage>
</organism>
<keyword evidence="2" id="KW-1185">Reference proteome</keyword>
<dbReference type="Proteomes" id="UP001153321">
    <property type="component" value="Chromosome 2"/>
</dbReference>
<gene>
    <name evidence="1" type="ORF">SPLIT_LOCUS5310</name>
</gene>
<evidence type="ECO:0000313" key="1">
    <source>
        <dbReference type="EMBL" id="CAH1639954.1"/>
    </source>
</evidence>
<proteinExistence type="predicted"/>